<evidence type="ECO:0000256" key="7">
    <source>
        <dbReference type="ARBA" id="ARBA00023295"/>
    </source>
</evidence>
<accession>A0A132B7F8</accession>
<dbReference type="InterPro" id="IPR013785">
    <property type="entry name" value="Aldolase_TIM"/>
</dbReference>
<proteinExistence type="inferred from homology"/>
<sequence length="514" mass="54616">MCMTGEPAQIGSLYDNCYSDAAAGYPDADYTPAVSPSGRYANMTAALASLSRPILFQICDWGVDFPSAWAPALGNTWRITNDIIPAYRTVPRILNQAAPQTDFAGPGHWLDLDMLEVGNNVFTVPEEQTHFSLWAILKSPLVIGAALKDTYTSIAAASLATLMNEDVIGYNQDSLGVAASFRRRWTEDGYEVWAGPLSGNRTVVALINLDDTARELTLNFPDVGVQKVATVKDIWNNITSTNVLTSYTAPVEAHGTLLLEFIGTTTAGSYSSNDSKTSGQTTTFNKVYGSTTSNNYTATIHFASAMEASSTVDINNNPYTLPAGSSVLTAALSLSATNNNTITITSPTTPLSLTLTPPNSTFYPSTPFSLIGTSTFTSCSGLCAPVGSKIGYLSPTGSASLNITSPSTSIQGAKLAQIYFCNNDIADSTSWTDGTNTRNMTISVNGEVTRIETPLSGRSSELFSVGDGWFDTGVFKVLLEGWKEGGNVVEVGNVYGSEGIVSYGADFVGMGVFW</sequence>
<dbReference type="SUPFAM" id="SSF51445">
    <property type="entry name" value="(Trans)glycosidases"/>
    <property type="match status" value="1"/>
</dbReference>
<dbReference type="Proteomes" id="UP000070700">
    <property type="component" value="Unassembled WGS sequence"/>
</dbReference>
<keyword evidence="11" id="KW-1185">Reference proteome</keyword>
<keyword evidence="4" id="KW-0732">Signal</keyword>
<evidence type="ECO:0000313" key="11">
    <source>
        <dbReference type="Proteomes" id="UP000070700"/>
    </source>
</evidence>
<evidence type="ECO:0000256" key="5">
    <source>
        <dbReference type="ARBA" id="ARBA00022801"/>
    </source>
</evidence>
<evidence type="ECO:0000256" key="2">
    <source>
        <dbReference type="ARBA" id="ARBA00009743"/>
    </source>
</evidence>
<dbReference type="Gene3D" id="3.20.20.70">
    <property type="entry name" value="Aldolase class I"/>
    <property type="match status" value="1"/>
</dbReference>
<evidence type="ECO:0000256" key="4">
    <source>
        <dbReference type="ARBA" id="ARBA00022729"/>
    </source>
</evidence>
<evidence type="ECO:0000256" key="3">
    <source>
        <dbReference type="ARBA" id="ARBA00012755"/>
    </source>
</evidence>
<reference evidence="10 11" key="1">
    <citation type="submission" date="2015-10" db="EMBL/GenBank/DDBJ databases">
        <title>Full genome of DAOMC 229536 Phialocephala scopiformis, a fungal endophyte of spruce producing the potent anti-insectan compound rugulosin.</title>
        <authorList>
            <consortium name="DOE Joint Genome Institute"/>
            <person name="Walker A.K."/>
            <person name="Frasz S.L."/>
            <person name="Seifert K.A."/>
            <person name="Miller J.D."/>
            <person name="Mondo S.J."/>
            <person name="Labutti K."/>
            <person name="Lipzen A."/>
            <person name="Dockter R."/>
            <person name="Kennedy M."/>
            <person name="Grigoriev I.V."/>
            <person name="Spatafora J.W."/>
        </authorList>
    </citation>
    <scope>NUCLEOTIDE SEQUENCE [LARGE SCALE GENOMIC DNA]</scope>
    <source>
        <strain evidence="10 11">CBS 120377</strain>
    </source>
</reference>
<organism evidence="10 11">
    <name type="scientific">Mollisia scopiformis</name>
    <name type="common">Conifer needle endophyte fungus</name>
    <name type="synonym">Phialocephala scopiformis</name>
    <dbReference type="NCBI Taxonomy" id="149040"/>
    <lineage>
        <taxon>Eukaryota</taxon>
        <taxon>Fungi</taxon>
        <taxon>Dikarya</taxon>
        <taxon>Ascomycota</taxon>
        <taxon>Pezizomycotina</taxon>
        <taxon>Leotiomycetes</taxon>
        <taxon>Helotiales</taxon>
        <taxon>Mollisiaceae</taxon>
        <taxon>Mollisia</taxon>
    </lineage>
</organism>
<dbReference type="AlphaFoldDB" id="A0A132B7F8"/>
<dbReference type="PRINTS" id="PR00740">
    <property type="entry name" value="GLHYDRLASE27"/>
</dbReference>
<gene>
    <name evidence="10" type="ORF">LY89DRAFT_659201</name>
</gene>
<dbReference type="InterPro" id="IPR013780">
    <property type="entry name" value="Glyco_hydro_b"/>
</dbReference>
<dbReference type="EC" id="3.2.1.22" evidence="3 8"/>
<evidence type="ECO:0000256" key="8">
    <source>
        <dbReference type="RuleBase" id="RU361168"/>
    </source>
</evidence>
<protein>
    <recommendedName>
        <fullName evidence="3 8">Alpha-galactosidase</fullName>
        <ecNumber evidence="3 8">3.2.1.22</ecNumber>
    </recommendedName>
    <alternativeName>
        <fullName evidence="8">Melibiase</fullName>
    </alternativeName>
</protein>
<feature type="domain" description="Alpha galactosidase C-terminal" evidence="9">
    <location>
        <begin position="188"/>
        <end position="260"/>
    </location>
</feature>
<dbReference type="FunFam" id="2.60.40.1180:FF:000008">
    <property type="entry name" value="Alpha-galactosidase"/>
    <property type="match status" value="1"/>
</dbReference>
<dbReference type="Pfam" id="PF17801">
    <property type="entry name" value="Melibiase_C"/>
    <property type="match status" value="1"/>
</dbReference>
<dbReference type="PANTHER" id="PTHR11452">
    <property type="entry name" value="ALPHA-GALACTOSIDASE/ALPHA-N-ACETYLGALACTOSAMINIDASE"/>
    <property type="match status" value="1"/>
</dbReference>
<dbReference type="GO" id="GO:0004557">
    <property type="term" value="F:alpha-galactosidase activity"/>
    <property type="evidence" value="ECO:0007669"/>
    <property type="project" value="UniProtKB-EC"/>
</dbReference>
<dbReference type="SUPFAM" id="SSF51011">
    <property type="entry name" value="Glycosyl hydrolase domain"/>
    <property type="match status" value="1"/>
</dbReference>
<evidence type="ECO:0000256" key="1">
    <source>
        <dbReference type="ARBA" id="ARBA00001255"/>
    </source>
</evidence>
<dbReference type="InterPro" id="IPR017853">
    <property type="entry name" value="GH"/>
</dbReference>
<name>A0A132B7F8_MOLSC</name>
<dbReference type="GeneID" id="28822232"/>
<dbReference type="InterPro" id="IPR041233">
    <property type="entry name" value="Melibiase_C"/>
</dbReference>
<dbReference type="OrthoDB" id="5795902at2759"/>
<dbReference type="Gene3D" id="2.60.40.1180">
    <property type="entry name" value="Golgi alpha-mannosidase II"/>
    <property type="match status" value="1"/>
</dbReference>
<dbReference type="InterPro" id="IPR002241">
    <property type="entry name" value="Glyco_hydro_27"/>
</dbReference>
<dbReference type="EMBL" id="KQ947436">
    <property type="protein sequence ID" value="KUJ08183.1"/>
    <property type="molecule type" value="Genomic_DNA"/>
</dbReference>
<keyword evidence="7 8" id="KW-0326">Glycosidase</keyword>
<dbReference type="GO" id="GO:0005975">
    <property type="term" value="P:carbohydrate metabolic process"/>
    <property type="evidence" value="ECO:0007669"/>
    <property type="project" value="InterPro"/>
</dbReference>
<evidence type="ECO:0000256" key="6">
    <source>
        <dbReference type="ARBA" id="ARBA00023157"/>
    </source>
</evidence>
<dbReference type="InParanoid" id="A0A132B7F8"/>
<evidence type="ECO:0000313" key="10">
    <source>
        <dbReference type="EMBL" id="KUJ08183.1"/>
    </source>
</evidence>
<dbReference type="KEGG" id="psco:LY89DRAFT_659201"/>
<dbReference type="RefSeq" id="XP_018062538.1">
    <property type="nucleotide sequence ID" value="XM_018212506.1"/>
</dbReference>
<dbReference type="PANTHER" id="PTHR11452:SF75">
    <property type="entry name" value="ALPHA-GALACTOSIDASE MEL1"/>
    <property type="match status" value="1"/>
</dbReference>
<keyword evidence="5 8" id="KW-0378">Hydrolase</keyword>
<dbReference type="Pfam" id="PF16499">
    <property type="entry name" value="Melibiase_2"/>
    <property type="match status" value="1"/>
</dbReference>
<evidence type="ECO:0000259" key="9">
    <source>
        <dbReference type="Pfam" id="PF17801"/>
    </source>
</evidence>
<dbReference type="STRING" id="149040.A0A132B7F8"/>
<keyword evidence="6 8" id="KW-1015">Disulfide bond</keyword>
<comment type="catalytic activity">
    <reaction evidence="1 8">
        <text>Hydrolysis of terminal, non-reducing alpha-D-galactose residues in alpha-D-galactosides, including galactose oligosaccharides, galactomannans and galactolipids.</text>
        <dbReference type="EC" id="3.2.1.22"/>
    </reaction>
</comment>
<comment type="similarity">
    <text evidence="2 8">Belongs to the glycosyl hydrolase 27 family.</text>
</comment>